<sequence length="1534" mass="172522">MSEGSSETGQMSLEELEVGPVTPRAAAKPISGQRRTIQQTQADLKALNDVLLSCISNSERTISAARAGSTSANRAPATLGLQGGDELTSTPKQRPKTGGAQPSYQGGYIRATGSQDRPHSAGPTGRMTSRVLVRADSRPFGASNGPSNDSSLGLGSVDTPLIHPSTTPYYSDGRGTPLRQSRSAPPEDRDSLSDLPGFMVDSSLDNGPSTGVRSSQHLTRPGTSTRRRPFSFEQGPSQYVSDLDNMPSFGGTVLRERSIAFDVLERDNNALRVELNIKNREMSAARERIAELTDALREQEYRAETAQHKLDNVKQNAEKYIIARDEEITRLNGELQQMESHFLDKLAIAEERIANYDVQAEEIRSLRSRLDFMQGENASSNDSWSSILRTKESQIETMRKDAERKHELEVRVTKNQAEIALLQQEALSLKRQLADAQRACAEQAESYQVEKAALEAKAKKLSADLAASQKLVLELEGRISTYIPEIERLTMIVDGVRSESVQERDKLLHNVQITRTWIRKMETTLSLPSLRGAPIEEELKALETAINGLSQGSGFAISRKQPSGTGTEDEALKDKIQALSSLIGSLNGATGEIKPGDTDAALVYIETMAKRMSEKAAQVTQVTQANTESMRELELQRQRNAVLTEQLQKLREQRQTPLPRAEGTEEVQQLQNDLKQVKDALAAAMVKHLQETTALEAEIARLKADPTLSSGANATDTQLSHKAYAALCTDNDELHAQVDTLSSLLKEKERELALITEELHTHSQSTQRVDELTKANETMEGELERLRVEHEAGLREVLSTRSELSFRGEQIRDLQEQLSVMTQQRNALEERLMDTYNSVAAHDQDKADKERLLQEELSASRIQLQQAVEESHAMQQTKDMIIQRISEELVETRSTVEMMDSRLTEKLKTTEERAATLQERVTELESLLRDEHDRSNKLAHDLAISRETNEALTNKMIKDTMRIEKEKDELEARLTMDRDRLQAQYEETIRLANEQIALLEKQVDELRGARSDPRDGLVDALSSDLDTLKEKHAHTVAELTDKLNELQATLLSEKDASVATITRLTAAHNATQQELESTQKCLEAATGQYDADLRRIRAEARASEEDLRQQLDEANSEIAALGLRLQEHASQKGSEVSALSEALQEAQNAITERDTIVEGTKRVIRDLTTELETLRAAAKTAEMRSNDELREISELVRSFRYDVVTTQADKDSRIEALERRIRDLDAEKNTVTERKDEIIERLSSDLIRLQKQMEDVRTNSSAKIDQLRQDLLASEVSGSTTASRLQAQLEAAHLESSEAERRYTRERSELETQIEKLTYELEKERRESSERLRQTTANSMEQLEILQRELHAAQARVTEDQSDRVTLLSTELIAKNKTIEQLQLQLRDAEERLRRTDRESGQVIKHLQDSIEVLNEQFEEMRTMKDGVIDRLSRQVRSSSSRLPSRPSSASSSRPLQSEESEAAQIARLKRELKETRALLDRTIRAQEQDLHSLTEKVDEQMRELNARDLRIEELQDSLELTTSKLYERESKGM</sequence>
<feature type="coiled-coil region" evidence="1">
    <location>
        <begin position="982"/>
        <end position="1056"/>
    </location>
</feature>
<dbReference type="PANTHER" id="PTHR45615:SF40">
    <property type="entry name" value="MYOSIN HEAVY CHAIN, NON-MUSCLE"/>
    <property type="match status" value="1"/>
</dbReference>
<feature type="coiled-coil region" evidence="1">
    <location>
        <begin position="1093"/>
        <end position="1131"/>
    </location>
</feature>
<feature type="coiled-coil region" evidence="1">
    <location>
        <begin position="1157"/>
        <end position="1424"/>
    </location>
</feature>
<feature type="region of interest" description="Disordered" evidence="2">
    <location>
        <begin position="65"/>
        <end position="238"/>
    </location>
</feature>
<dbReference type="PANTHER" id="PTHR45615">
    <property type="entry name" value="MYOSIN HEAVY CHAIN, NON-MUSCLE"/>
    <property type="match status" value="1"/>
</dbReference>
<feature type="coiled-coil region" evidence="1">
    <location>
        <begin position="900"/>
        <end position="934"/>
    </location>
</feature>
<evidence type="ECO:0000256" key="1">
    <source>
        <dbReference type="SAM" id="Coils"/>
    </source>
</evidence>
<feature type="compositionally biased region" description="Low complexity" evidence="2">
    <location>
        <begin position="1435"/>
        <end position="1458"/>
    </location>
</feature>
<dbReference type="EMBL" id="VDLU01000002">
    <property type="protein sequence ID" value="TNJ29113.1"/>
    <property type="molecule type" value="Genomic_DNA"/>
</dbReference>
<evidence type="ECO:0000256" key="2">
    <source>
        <dbReference type="SAM" id="MobiDB-lite"/>
    </source>
</evidence>
<gene>
    <name evidence="3" type="ORF">GMRT_11766</name>
</gene>
<feature type="region of interest" description="Disordered" evidence="2">
    <location>
        <begin position="1"/>
        <end position="36"/>
    </location>
</feature>
<feature type="compositionally biased region" description="Polar residues" evidence="2">
    <location>
        <begin position="203"/>
        <end position="224"/>
    </location>
</feature>
<dbReference type="VEuPathDB" id="GiardiaDB:GMRT_11766"/>
<feature type="coiled-coil region" evidence="1">
    <location>
        <begin position="405"/>
        <end position="471"/>
    </location>
</feature>
<feature type="coiled-coil region" evidence="1">
    <location>
        <begin position="731"/>
        <end position="870"/>
    </location>
</feature>
<dbReference type="GO" id="GO:0016460">
    <property type="term" value="C:myosin II complex"/>
    <property type="evidence" value="ECO:0007669"/>
    <property type="project" value="TreeGrafter"/>
</dbReference>
<dbReference type="GO" id="GO:0000146">
    <property type="term" value="F:microfilament motor activity"/>
    <property type="evidence" value="ECO:0007669"/>
    <property type="project" value="TreeGrafter"/>
</dbReference>
<accession>A0A4Z1T529</accession>
<keyword evidence="4" id="KW-1185">Reference proteome</keyword>
<dbReference type="GO" id="GO:0032982">
    <property type="term" value="C:myosin filament"/>
    <property type="evidence" value="ECO:0007669"/>
    <property type="project" value="TreeGrafter"/>
</dbReference>
<comment type="caution">
    <text evidence="3">The sequence shown here is derived from an EMBL/GenBank/DDBJ whole genome shotgun (WGS) entry which is preliminary data.</text>
</comment>
<feature type="coiled-coil region" evidence="1">
    <location>
        <begin position="261"/>
        <end position="366"/>
    </location>
</feature>
<evidence type="ECO:0000313" key="4">
    <source>
        <dbReference type="Proteomes" id="UP000315496"/>
    </source>
</evidence>
<proteinExistence type="predicted"/>
<keyword evidence="1" id="KW-0175">Coiled coil</keyword>
<organism evidence="3 4">
    <name type="scientific">Giardia muris</name>
    <dbReference type="NCBI Taxonomy" id="5742"/>
    <lineage>
        <taxon>Eukaryota</taxon>
        <taxon>Metamonada</taxon>
        <taxon>Diplomonadida</taxon>
        <taxon>Hexamitidae</taxon>
        <taxon>Giardiinae</taxon>
        <taxon>Giardia</taxon>
    </lineage>
</organism>
<protein>
    <submittedName>
        <fullName evidence="3">Coiled-coil protein</fullName>
    </submittedName>
</protein>
<feature type="compositionally biased region" description="Polar residues" evidence="2">
    <location>
        <begin position="144"/>
        <end position="153"/>
    </location>
</feature>
<feature type="region of interest" description="Disordered" evidence="2">
    <location>
        <begin position="1433"/>
        <end position="1463"/>
    </location>
</feature>
<evidence type="ECO:0000313" key="3">
    <source>
        <dbReference type="EMBL" id="TNJ29113.1"/>
    </source>
</evidence>
<dbReference type="GO" id="GO:0005737">
    <property type="term" value="C:cytoplasm"/>
    <property type="evidence" value="ECO:0007669"/>
    <property type="project" value="TreeGrafter"/>
</dbReference>
<dbReference type="GO" id="GO:0051015">
    <property type="term" value="F:actin filament binding"/>
    <property type="evidence" value="ECO:0007669"/>
    <property type="project" value="TreeGrafter"/>
</dbReference>
<feature type="coiled-coil region" evidence="1">
    <location>
        <begin position="633"/>
        <end position="705"/>
    </location>
</feature>
<dbReference type="Proteomes" id="UP000315496">
    <property type="component" value="Chromosome 2"/>
</dbReference>
<dbReference type="OrthoDB" id="10030037at2759"/>
<reference evidence="3 4" key="1">
    <citation type="submission" date="2019-05" db="EMBL/GenBank/DDBJ databases">
        <title>The compact genome of Giardia muris reveals important steps in the evolution of intestinal protozoan parasites.</title>
        <authorList>
            <person name="Xu F."/>
            <person name="Jimenez-Gonzalez A."/>
            <person name="Einarsson E."/>
            <person name="Astvaldsson A."/>
            <person name="Peirasmaki D."/>
            <person name="Eckmann L."/>
            <person name="Andersson J.O."/>
            <person name="Svard S.G."/>
            <person name="Jerlstrom-Hultqvist J."/>
        </authorList>
    </citation>
    <scope>NUCLEOTIDE SEQUENCE [LARGE SCALE GENOMIC DNA]</scope>
    <source>
        <strain evidence="3 4">Roberts-Thomson</strain>
    </source>
</reference>
<name>A0A4Z1T529_GIAMU</name>
<feature type="compositionally biased region" description="Polar residues" evidence="2">
    <location>
        <begin position="1"/>
        <end position="11"/>
    </location>
</feature>